<gene>
    <name evidence="1" type="ORF">DL764_004593</name>
</gene>
<dbReference type="OrthoDB" id="3800738at2759"/>
<dbReference type="STRING" id="155417.A0A4Q4TEW8"/>
<accession>A0A4Q4TEW8</accession>
<evidence type="ECO:0008006" key="3">
    <source>
        <dbReference type="Google" id="ProtNLM"/>
    </source>
</evidence>
<dbReference type="Proteomes" id="UP000293360">
    <property type="component" value="Unassembled WGS sequence"/>
</dbReference>
<proteinExistence type="predicted"/>
<name>A0A4Q4TEW8_9PEZI</name>
<evidence type="ECO:0000313" key="1">
    <source>
        <dbReference type="EMBL" id="RYP04254.1"/>
    </source>
</evidence>
<evidence type="ECO:0000313" key="2">
    <source>
        <dbReference type="Proteomes" id="UP000293360"/>
    </source>
</evidence>
<keyword evidence="2" id="KW-1185">Reference proteome</keyword>
<reference evidence="1 2" key="1">
    <citation type="submission" date="2018-06" db="EMBL/GenBank/DDBJ databases">
        <title>Complete Genomes of Monosporascus.</title>
        <authorList>
            <person name="Robinson A.J."/>
            <person name="Natvig D.O."/>
        </authorList>
    </citation>
    <scope>NUCLEOTIDE SEQUENCE [LARGE SCALE GENOMIC DNA]</scope>
    <source>
        <strain evidence="1 2">CBS 110550</strain>
    </source>
</reference>
<sequence>MSTANQPVSAHARTLLDVPEILEEILMHLGMRTLLTSVQGVNKTLYRLIAGSPPLQQRLLFRADYSTTSTPNPLMEEFPFYFTHLRLGSGEQAPLLAKTGRAWNNALRSPSAEHIRAKGQAFGRPGATWRRMLVQQPPLPASGKSALSCPWATFA</sequence>
<dbReference type="AlphaFoldDB" id="A0A4Q4TEW8"/>
<dbReference type="EMBL" id="QJNU01000219">
    <property type="protein sequence ID" value="RYP04254.1"/>
    <property type="molecule type" value="Genomic_DNA"/>
</dbReference>
<dbReference type="InterPro" id="IPR036047">
    <property type="entry name" value="F-box-like_dom_sf"/>
</dbReference>
<organism evidence="1 2">
    <name type="scientific">Monosporascus ibericus</name>
    <dbReference type="NCBI Taxonomy" id="155417"/>
    <lineage>
        <taxon>Eukaryota</taxon>
        <taxon>Fungi</taxon>
        <taxon>Dikarya</taxon>
        <taxon>Ascomycota</taxon>
        <taxon>Pezizomycotina</taxon>
        <taxon>Sordariomycetes</taxon>
        <taxon>Xylariomycetidae</taxon>
        <taxon>Xylariales</taxon>
        <taxon>Xylariales incertae sedis</taxon>
        <taxon>Monosporascus</taxon>
    </lineage>
</organism>
<comment type="caution">
    <text evidence="1">The sequence shown here is derived from an EMBL/GenBank/DDBJ whole genome shotgun (WGS) entry which is preliminary data.</text>
</comment>
<dbReference type="SUPFAM" id="SSF81383">
    <property type="entry name" value="F-box domain"/>
    <property type="match status" value="1"/>
</dbReference>
<protein>
    <recommendedName>
        <fullName evidence="3">F-box domain-containing protein</fullName>
    </recommendedName>
</protein>